<keyword evidence="5" id="KW-1185">Reference proteome</keyword>
<comment type="similarity">
    <text evidence="1">Belongs to the phosphate/phosphite/phosphonate binding protein family.</text>
</comment>
<name>A0A7Z0I017_9RHOB</name>
<dbReference type="Proteomes" id="UP000529417">
    <property type="component" value="Unassembled WGS sequence"/>
</dbReference>
<dbReference type="Pfam" id="PF12974">
    <property type="entry name" value="Phosphonate-bd"/>
    <property type="match status" value="1"/>
</dbReference>
<accession>A0A7Z0I017</accession>
<evidence type="ECO:0000313" key="5">
    <source>
        <dbReference type="Proteomes" id="UP000529417"/>
    </source>
</evidence>
<protein>
    <submittedName>
        <fullName evidence="4">Phosphate/phosphite/phosphonate ABC transporter substrate-binding protein</fullName>
    </submittedName>
</protein>
<dbReference type="RefSeq" id="WP_179906136.1">
    <property type="nucleotide sequence ID" value="NZ_JACBXS010000019.1"/>
</dbReference>
<dbReference type="NCBIfam" id="TIGR01098">
    <property type="entry name" value="3A0109s03R"/>
    <property type="match status" value="1"/>
</dbReference>
<comment type="caution">
    <text evidence="4">The sequence shown here is derived from an EMBL/GenBank/DDBJ whole genome shotgun (WGS) entry which is preliminary data.</text>
</comment>
<gene>
    <name evidence="4" type="primary">phnD</name>
    <name evidence="4" type="ORF">HUK65_10570</name>
</gene>
<keyword evidence="2 3" id="KW-0732">Signal</keyword>
<evidence type="ECO:0000256" key="2">
    <source>
        <dbReference type="ARBA" id="ARBA00022729"/>
    </source>
</evidence>
<sequence>MKRRTLLASVAILSLGTALPAAADWRAQYDSLTIGLPPIENAEEGARRWQPFADYLSEQLGVPVTLRMASAYSGIIQAMDAGEADMAMFGAAAYASAYDVLEGDLEPLAHAVSRTGDRGYYAVVVVAGDSEAESLEDLAGQTLAFADPNSASGYLVPNFYLGQLGLAQGHFASTGFSGSHDNGILAVVRGTYDAAATWHYSEDNGAVQRMTDRGEIEEGAVKVIWESPLIPSDAWSVRGSMPDDLKAELLSALTEFHERDPERIEIVSVGSWTHLVEVGHEAFEDSIAMREEMLRQRGN</sequence>
<feature type="signal peptide" evidence="3">
    <location>
        <begin position="1"/>
        <end position="23"/>
    </location>
</feature>
<reference evidence="4 5" key="1">
    <citation type="journal article" date="2000" name="Arch. Microbiol.">
        <title>Rhodobaca bogoriensis gen. nov. and sp. nov., an alkaliphilic purple nonsulfur bacterium from African Rift Valley soda lakes.</title>
        <authorList>
            <person name="Milford A.D."/>
            <person name="Achenbach L.A."/>
            <person name="Jung D.O."/>
            <person name="Madigan M.T."/>
        </authorList>
    </citation>
    <scope>NUCLEOTIDE SEQUENCE [LARGE SCALE GENOMIC DNA]</scope>
    <source>
        <strain evidence="4 5">2376</strain>
    </source>
</reference>
<evidence type="ECO:0000313" key="4">
    <source>
        <dbReference type="EMBL" id="NYS25437.1"/>
    </source>
</evidence>
<dbReference type="PANTHER" id="PTHR35841:SF1">
    <property type="entry name" value="PHOSPHONATES-BINDING PERIPLASMIC PROTEIN"/>
    <property type="match status" value="1"/>
</dbReference>
<dbReference type="PANTHER" id="PTHR35841">
    <property type="entry name" value="PHOSPHONATES-BINDING PERIPLASMIC PROTEIN"/>
    <property type="match status" value="1"/>
</dbReference>
<evidence type="ECO:0000256" key="3">
    <source>
        <dbReference type="SAM" id="SignalP"/>
    </source>
</evidence>
<dbReference type="InterPro" id="IPR005770">
    <property type="entry name" value="PhnD"/>
</dbReference>
<proteinExistence type="inferred from homology"/>
<dbReference type="Gene3D" id="3.40.190.10">
    <property type="entry name" value="Periplasmic binding protein-like II"/>
    <property type="match status" value="2"/>
</dbReference>
<dbReference type="AlphaFoldDB" id="A0A7Z0I017"/>
<dbReference type="GO" id="GO:0055085">
    <property type="term" value="P:transmembrane transport"/>
    <property type="evidence" value="ECO:0007669"/>
    <property type="project" value="InterPro"/>
</dbReference>
<feature type="chain" id="PRO_5030646718" evidence="3">
    <location>
        <begin position="24"/>
        <end position="299"/>
    </location>
</feature>
<evidence type="ECO:0000256" key="1">
    <source>
        <dbReference type="ARBA" id="ARBA00007162"/>
    </source>
</evidence>
<dbReference type="GO" id="GO:0043190">
    <property type="term" value="C:ATP-binding cassette (ABC) transporter complex"/>
    <property type="evidence" value="ECO:0007669"/>
    <property type="project" value="InterPro"/>
</dbReference>
<dbReference type="CDD" id="cd01071">
    <property type="entry name" value="PBP2_PhnD_like"/>
    <property type="match status" value="1"/>
</dbReference>
<dbReference type="EMBL" id="JACBXS010000019">
    <property type="protein sequence ID" value="NYS25437.1"/>
    <property type="molecule type" value="Genomic_DNA"/>
</dbReference>
<organism evidence="4 5">
    <name type="scientific">Rhabdonatronobacter sediminivivens</name>
    <dbReference type="NCBI Taxonomy" id="2743469"/>
    <lineage>
        <taxon>Bacteria</taxon>
        <taxon>Pseudomonadati</taxon>
        <taxon>Pseudomonadota</taxon>
        <taxon>Alphaproteobacteria</taxon>
        <taxon>Rhodobacterales</taxon>
        <taxon>Paracoccaceae</taxon>
        <taxon>Rhabdonatronobacter</taxon>
    </lineage>
</organism>
<dbReference type="SUPFAM" id="SSF53850">
    <property type="entry name" value="Periplasmic binding protein-like II"/>
    <property type="match status" value="1"/>
</dbReference>